<dbReference type="Gene3D" id="3.30.530.20">
    <property type="match status" value="1"/>
</dbReference>
<name>A0A3S3BW39_9NOCA</name>
<evidence type="ECO:0000313" key="1">
    <source>
        <dbReference type="EMBL" id="RVW10670.1"/>
    </source>
</evidence>
<proteinExistence type="predicted"/>
<comment type="caution">
    <text evidence="1">The sequence shown here is derived from an EMBL/GenBank/DDBJ whole genome shotgun (WGS) entry which is preliminary data.</text>
</comment>
<protein>
    <submittedName>
        <fullName evidence="1">DUF2505 domain-containing protein</fullName>
    </submittedName>
</protein>
<dbReference type="Proteomes" id="UP000286208">
    <property type="component" value="Unassembled WGS sequence"/>
</dbReference>
<dbReference type="EMBL" id="RKLP01000002">
    <property type="protein sequence ID" value="RVW10670.1"/>
    <property type="molecule type" value="Genomic_DNA"/>
</dbReference>
<dbReference type="OrthoDB" id="5178774at2"/>
<accession>A0A3S3BW39</accession>
<dbReference type="RefSeq" id="WP_127915109.1">
    <property type="nucleotide sequence ID" value="NZ_RKLP01000002.1"/>
</dbReference>
<evidence type="ECO:0000313" key="2">
    <source>
        <dbReference type="Proteomes" id="UP000286208"/>
    </source>
</evidence>
<dbReference type="InterPro" id="IPR023393">
    <property type="entry name" value="START-like_dom_sf"/>
</dbReference>
<organism evidence="1 2">
    <name type="scientific">Prescottella agglutinans</name>
    <dbReference type="NCBI Taxonomy" id="1644129"/>
    <lineage>
        <taxon>Bacteria</taxon>
        <taxon>Bacillati</taxon>
        <taxon>Actinomycetota</taxon>
        <taxon>Actinomycetes</taxon>
        <taxon>Mycobacteriales</taxon>
        <taxon>Nocardiaceae</taxon>
        <taxon>Prescottella</taxon>
    </lineage>
</organism>
<dbReference type="AlphaFoldDB" id="A0A3S3BW39"/>
<dbReference type="InterPro" id="IPR019639">
    <property type="entry name" value="DUF2505"/>
</dbReference>
<dbReference type="Pfam" id="PF10698">
    <property type="entry name" value="DUF2505"/>
    <property type="match status" value="1"/>
</dbReference>
<gene>
    <name evidence="1" type="ORF">EGT67_05830</name>
</gene>
<reference evidence="1 2" key="1">
    <citation type="submission" date="2018-11" db="EMBL/GenBank/DDBJ databases">
        <title>Rhodococcus spongicola sp. nov. and Rhodococcus xishaensis sp. nov. from marine sponges.</title>
        <authorList>
            <person name="Li L."/>
            <person name="Lin H.W."/>
        </authorList>
    </citation>
    <scope>NUCLEOTIDE SEQUENCE [LARGE SCALE GENOMIC DNA]</scope>
    <source>
        <strain evidence="1 2">CCTCC AB2014297</strain>
    </source>
</reference>
<sequence>MPKRFEFSAEFDHPVERVHALLTDEDYWRSRVAAESRAVVQVGEEADGDGPPVVTVTMTETVDPDNFPALVRKVIRGEMRMERTDVWCPVDGGRAAGRVTGRSTGIPVAIDGEYALRPNGAGAVLDVRGTITVRVPLVGGQIELLARQMVSQMVERDRVAAQRRLDGDGA</sequence>
<keyword evidence="2" id="KW-1185">Reference proteome</keyword>
<dbReference type="SUPFAM" id="SSF55961">
    <property type="entry name" value="Bet v1-like"/>
    <property type="match status" value="1"/>
</dbReference>